<sequence>MLKFGKGELYGRTASNKCSKIYGAFPHIDSGQPNFTECSIYLTKFYDQNVLGGGEGTEESKGKEMQPKGSVGNECKGISSMLVERDRNARSLGQKLEVILALVAENMDKAERLEALTYSAIYLKWISTGQIPWSEDGDDDQPNNYDEISRRIFCHLEIICSRKDISVQDILVIRKMHRCLSSFKAESTTFVPITKIEDVADREFKDFFNAGSLEEQLESIRVSLDQSSAALPRFLESKQQLANIKVILDIGQDKWMSGLMNVLQALDNLREEIVKGLLESELQNDACTAAIMMHQKWRLCEIGLEDYSSLLLSRFLYSLEAVGGSRWLAKHVEQKNVESWNAPLGALIKSIHQLGLSGWKPQECRAIGNELIAWQETSLLEPQGDEDGTRIWGLRLKATLERAERLTEEYSEALFNIFPEEKVQTLGEAFGILENSVKTYAEAEIRADVIFQVSYLCTLLLKAVREIVNAQGWDILVPGNASGKLIEVENIGSIPSSETELIVVVKKAEGDEEVKAAGPDIAGVILLQRLPRLSHLVLRARKEKIVVTTCEDDEVIKNIQNLSGEDVMLDASSDGVSLSPLEFPAANSTESEPPVRPFEIYKGLLHSIGGAMRVEDVEALARCARVKAENICGTKAAAFCRLASLAAESIQVKNDVGVPASFKVPKGAVIPFCSIQRALDIDKAKSSSYLSLVESIEKAKPPDDTAALHGKLRDLISSLSPSEEVIRELSYIFPDNARLRLLPSASVEDLREIRVSGKGEPILTSSLSNRDLLKGAISCVWASLYSPETFLSRKAARVESVRDTDMAVLVQEMLSPELSFMLHIVSPMADDKVLIELEEDGNEVEIDIENEDVNEVKTNDENKDVIEVEIVPGLEVALAWGTGATPWRLSYDKKNDTVETLAFANFSEESVVQSGGATDGEVVKLTVDYSKKPLTMDPDFRKRLCRQLGAVGSFLAKKLKGRHNVEGCLVGEDIYIVQTRIVDQNMFGNLGGKMGL</sequence>
<dbReference type="GO" id="GO:0005524">
    <property type="term" value="F:ATP binding"/>
    <property type="evidence" value="ECO:0007669"/>
    <property type="project" value="UniProtKB-KW"/>
</dbReference>
<organism evidence="13 14">
    <name type="scientific">Perilla frutescens var. hirtella</name>
    <name type="common">Perilla citriodora</name>
    <name type="synonym">Perilla setoyensis</name>
    <dbReference type="NCBI Taxonomy" id="608512"/>
    <lineage>
        <taxon>Eukaryota</taxon>
        <taxon>Viridiplantae</taxon>
        <taxon>Streptophyta</taxon>
        <taxon>Embryophyta</taxon>
        <taxon>Tracheophyta</taxon>
        <taxon>Spermatophyta</taxon>
        <taxon>Magnoliopsida</taxon>
        <taxon>eudicotyledons</taxon>
        <taxon>Gunneridae</taxon>
        <taxon>Pentapetalae</taxon>
        <taxon>asterids</taxon>
        <taxon>lamiids</taxon>
        <taxon>Lamiales</taxon>
        <taxon>Lamiaceae</taxon>
        <taxon>Nepetoideae</taxon>
        <taxon>Elsholtzieae</taxon>
        <taxon>Perilla</taxon>
    </lineage>
</organism>
<comment type="subunit">
    <text evidence="3">Homodimer.</text>
</comment>
<evidence type="ECO:0000256" key="8">
    <source>
        <dbReference type="ARBA" id="ARBA00022840"/>
    </source>
</evidence>
<keyword evidence="7" id="KW-0418">Kinase</keyword>
<keyword evidence="6" id="KW-0547">Nucleotide-binding</keyword>
<dbReference type="Pfam" id="PF01326">
    <property type="entry name" value="PPDK_N"/>
    <property type="match status" value="1"/>
</dbReference>
<dbReference type="InterPro" id="IPR002192">
    <property type="entry name" value="PPDK_AMP/ATP-bd"/>
</dbReference>
<name>A0AAD4PEF5_PERFH</name>
<keyword evidence="4" id="KW-0808">Transferase</keyword>
<evidence type="ECO:0000256" key="1">
    <source>
        <dbReference type="ARBA" id="ARBA00001946"/>
    </source>
</evidence>
<dbReference type="Pfam" id="PF22973">
    <property type="entry name" value="GWD1_pHisD"/>
    <property type="match status" value="1"/>
</dbReference>
<evidence type="ECO:0000313" key="13">
    <source>
        <dbReference type="EMBL" id="KAH6836095.1"/>
    </source>
</evidence>
<evidence type="ECO:0000256" key="6">
    <source>
        <dbReference type="ARBA" id="ARBA00022741"/>
    </source>
</evidence>
<evidence type="ECO:0000256" key="5">
    <source>
        <dbReference type="ARBA" id="ARBA00022723"/>
    </source>
</evidence>
<dbReference type="AlphaFoldDB" id="A0AAD4PEF5"/>
<gene>
    <name evidence="13" type="ORF">C2S53_012063</name>
</gene>
<evidence type="ECO:0000259" key="12">
    <source>
        <dbReference type="Pfam" id="PF22973"/>
    </source>
</evidence>
<dbReference type="PANTHER" id="PTHR47453:SF1">
    <property type="entry name" value="PHOSPHOGLUCAN, WATER DIKINASE, CHLOROPLASTIC"/>
    <property type="match status" value="1"/>
</dbReference>
<dbReference type="Gene3D" id="3.30.1490.20">
    <property type="entry name" value="ATP-grasp fold, A domain"/>
    <property type="match status" value="1"/>
</dbReference>
<dbReference type="InterPro" id="IPR054481">
    <property type="entry name" value="GWD1_pHisD"/>
</dbReference>
<comment type="cofactor">
    <cofactor evidence="1">
        <name>Mg(2+)</name>
        <dbReference type="ChEBI" id="CHEBI:18420"/>
    </cofactor>
</comment>
<evidence type="ECO:0000256" key="10">
    <source>
        <dbReference type="ARBA" id="ARBA00023277"/>
    </source>
</evidence>
<evidence type="ECO:0000256" key="7">
    <source>
        <dbReference type="ARBA" id="ARBA00022777"/>
    </source>
</evidence>
<evidence type="ECO:0000256" key="2">
    <source>
        <dbReference type="ARBA" id="ARBA00007837"/>
    </source>
</evidence>
<feature type="domain" description="Alpha-glucan water dikinase phosphohistidine-like" evidence="12">
    <location>
        <begin position="473"/>
        <end position="580"/>
    </location>
</feature>
<dbReference type="GO" id="GO:0046872">
    <property type="term" value="F:metal ion binding"/>
    <property type="evidence" value="ECO:0007669"/>
    <property type="project" value="UniProtKB-KW"/>
</dbReference>
<keyword evidence="14" id="KW-1185">Reference proteome</keyword>
<dbReference type="PANTHER" id="PTHR47453">
    <property type="entry name" value="PHOSPHOGLUCAN, WATER DIKINASE, CHLOROPLASTIC"/>
    <property type="match status" value="1"/>
</dbReference>
<accession>A0AAD4PEF5</accession>
<keyword evidence="5" id="KW-0479">Metal-binding</keyword>
<keyword evidence="10" id="KW-0119">Carbohydrate metabolism</keyword>
<evidence type="ECO:0000256" key="9">
    <source>
        <dbReference type="ARBA" id="ARBA00022842"/>
    </source>
</evidence>
<dbReference type="GO" id="GO:0016301">
    <property type="term" value="F:kinase activity"/>
    <property type="evidence" value="ECO:0007669"/>
    <property type="project" value="UniProtKB-KW"/>
</dbReference>
<proteinExistence type="inferred from homology"/>
<reference evidence="13 14" key="1">
    <citation type="journal article" date="2021" name="Nat. Commun.">
        <title>Incipient diploidization of the medicinal plant Perilla within 10,000 years.</title>
        <authorList>
            <person name="Zhang Y."/>
            <person name="Shen Q."/>
            <person name="Leng L."/>
            <person name="Zhang D."/>
            <person name="Chen S."/>
            <person name="Shi Y."/>
            <person name="Ning Z."/>
            <person name="Chen S."/>
        </authorList>
    </citation>
    <scope>NUCLEOTIDE SEQUENCE [LARGE SCALE GENOMIC DNA]</scope>
    <source>
        <strain evidence="14">cv. PC099</strain>
    </source>
</reference>
<dbReference type="InterPro" id="IPR013815">
    <property type="entry name" value="ATP_grasp_subdomain_1"/>
</dbReference>
<evidence type="ECO:0000259" key="11">
    <source>
        <dbReference type="Pfam" id="PF01326"/>
    </source>
</evidence>
<comment type="similarity">
    <text evidence="2">Belongs to the PEP-utilizing enzyme family.</text>
</comment>
<dbReference type="EMBL" id="SDAM02000027">
    <property type="protein sequence ID" value="KAH6836095.1"/>
    <property type="molecule type" value="Genomic_DNA"/>
</dbReference>
<evidence type="ECO:0000256" key="4">
    <source>
        <dbReference type="ARBA" id="ARBA00022679"/>
    </source>
</evidence>
<evidence type="ECO:0000313" key="14">
    <source>
        <dbReference type="Proteomes" id="UP001190926"/>
    </source>
</evidence>
<dbReference type="SUPFAM" id="SSF56059">
    <property type="entry name" value="Glutathione synthetase ATP-binding domain-like"/>
    <property type="match status" value="1"/>
</dbReference>
<evidence type="ECO:0000256" key="3">
    <source>
        <dbReference type="ARBA" id="ARBA00011738"/>
    </source>
</evidence>
<keyword evidence="9" id="KW-0460">Magnesium</keyword>
<comment type="caution">
    <text evidence="13">The sequence shown here is derived from an EMBL/GenBank/DDBJ whole genome shotgun (WGS) entry which is preliminary data.</text>
</comment>
<dbReference type="Proteomes" id="UP001190926">
    <property type="component" value="Unassembled WGS sequence"/>
</dbReference>
<protein>
    <submittedName>
        <fullName evidence="13">Uncharacterized protein</fullName>
    </submittedName>
</protein>
<dbReference type="Gene3D" id="3.30.470.20">
    <property type="entry name" value="ATP-grasp fold, B domain"/>
    <property type="match status" value="1"/>
</dbReference>
<keyword evidence="8" id="KW-0067">ATP-binding</keyword>
<feature type="domain" description="Pyruvate phosphate dikinase AMP/ATP-binding" evidence="11">
    <location>
        <begin position="655"/>
        <end position="980"/>
    </location>
</feature>